<dbReference type="EMBL" id="BK015920">
    <property type="protein sequence ID" value="DAF85218.1"/>
    <property type="molecule type" value="Genomic_DNA"/>
</dbReference>
<reference evidence="1" key="1">
    <citation type="journal article" date="2021" name="Proc. Natl. Acad. Sci. U.S.A.">
        <title>A Catalog of Tens of Thousands of Viruses from Human Metagenomes Reveals Hidden Associations with Chronic Diseases.</title>
        <authorList>
            <person name="Tisza M.J."/>
            <person name="Buck C.B."/>
        </authorList>
    </citation>
    <scope>NUCLEOTIDE SEQUENCE</scope>
    <source>
        <strain evidence="1">CtARy1</strain>
    </source>
</reference>
<evidence type="ECO:0000313" key="1">
    <source>
        <dbReference type="EMBL" id="DAF85218.1"/>
    </source>
</evidence>
<protein>
    <submittedName>
        <fullName evidence="1">Uncharacterized protein</fullName>
    </submittedName>
</protein>
<sequence length="42" mass="4981">MIFRRLNKNAALRCPTLSKVNKRRGVSALRTIGRKYLFREFV</sequence>
<organism evidence="1">
    <name type="scientific">Podoviridae sp. ctARy1</name>
    <dbReference type="NCBI Taxonomy" id="2825228"/>
    <lineage>
        <taxon>Viruses</taxon>
        <taxon>Duplodnaviria</taxon>
        <taxon>Heunggongvirae</taxon>
        <taxon>Uroviricota</taxon>
        <taxon>Caudoviricetes</taxon>
    </lineage>
</organism>
<proteinExistence type="predicted"/>
<accession>A0A8S5TSM6</accession>
<name>A0A8S5TSM6_9CAUD</name>